<dbReference type="PANTHER" id="PTHR30363">
    <property type="entry name" value="HTH-TYPE TRANSCRIPTIONAL REGULATOR SRLR-RELATED"/>
    <property type="match status" value="1"/>
</dbReference>
<reference evidence="4 5" key="1">
    <citation type="submission" date="2018-06" db="EMBL/GenBank/DDBJ databases">
        <authorList>
            <consortium name="Pathogen Informatics"/>
            <person name="Doyle S."/>
        </authorList>
    </citation>
    <scope>NUCLEOTIDE SEQUENCE [LARGE SCALE GENOMIC DNA]</scope>
    <source>
        <strain evidence="4 5">NCTC13337</strain>
    </source>
</reference>
<feature type="domain" description="HTH deoR-type" evidence="3">
    <location>
        <begin position="6"/>
        <end position="61"/>
    </location>
</feature>
<evidence type="ECO:0000313" key="5">
    <source>
        <dbReference type="Proteomes" id="UP000254601"/>
    </source>
</evidence>
<dbReference type="GO" id="GO:0003700">
    <property type="term" value="F:DNA-binding transcription factor activity"/>
    <property type="evidence" value="ECO:0007669"/>
    <property type="project" value="InterPro"/>
</dbReference>
<accession>A0A380MXT2</accession>
<organism evidence="4 5">
    <name type="scientific">Suttonella ornithocola</name>
    <dbReference type="NCBI Taxonomy" id="279832"/>
    <lineage>
        <taxon>Bacteria</taxon>
        <taxon>Pseudomonadati</taxon>
        <taxon>Pseudomonadota</taxon>
        <taxon>Gammaproteobacteria</taxon>
        <taxon>Cardiobacteriales</taxon>
        <taxon>Cardiobacteriaceae</taxon>
        <taxon>Suttonella</taxon>
    </lineage>
</organism>
<dbReference type="SUPFAM" id="SSF46785">
    <property type="entry name" value="Winged helix' DNA-binding domain"/>
    <property type="match status" value="1"/>
</dbReference>
<dbReference type="Pfam" id="PF00455">
    <property type="entry name" value="DeoRC"/>
    <property type="match status" value="1"/>
</dbReference>
<dbReference type="Gene3D" id="3.40.50.1360">
    <property type="match status" value="1"/>
</dbReference>
<keyword evidence="2" id="KW-0804">Transcription</keyword>
<keyword evidence="5" id="KW-1185">Reference proteome</keyword>
<evidence type="ECO:0000256" key="2">
    <source>
        <dbReference type="ARBA" id="ARBA00023163"/>
    </source>
</evidence>
<keyword evidence="1" id="KW-0805">Transcription regulation</keyword>
<evidence type="ECO:0000259" key="3">
    <source>
        <dbReference type="PROSITE" id="PS51000"/>
    </source>
</evidence>
<dbReference type="InterPro" id="IPR037171">
    <property type="entry name" value="NagB/RpiA_transferase-like"/>
</dbReference>
<dbReference type="InterPro" id="IPR036390">
    <property type="entry name" value="WH_DNA-bd_sf"/>
</dbReference>
<evidence type="ECO:0000313" key="4">
    <source>
        <dbReference type="EMBL" id="SUO97092.1"/>
    </source>
</evidence>
<dbReference type="EMBL" id="UHIC01000001">
    <property type="protein sequence ID" value="SUO97092.1"/>
    <property type="molecule type" value="Genomic_DNA"/>
</dbReference>
<sequence length="263" mass="29325">MKAETTVDRRAQIRQLLETNNVVSSQQLADRFQVSLMTIYRDLDNLQEQGIAKRQHGGAILANRFVSARLRGKRANENLDAKRAIGRYAARHLVNPDDDAIIISAGSTTLEFVRQLPDVPINVMANSLEALSILGTHTHTNLYALGGELRKDVMAFGGAMTHENLKQCHFAKAFIGVDGIDMESGFTSTNEQTARISRLMGEHAEQVYILTDSSKFDQKSFRTIFQFDAVDAIITNSGVPDRYKDFLKEHNVALIEVDKASEE</sequence>
<dbReference type="SMART" id="SM00420">
    <property type="entry name" value="HTH_DEOR"/>
    <property type="match status" value="1"/>
</dbReference>
<dbReference type="RefSeq" id="WP_072577075.1">
    <property type="nucleotide sequence ID" value="NZ_LWHB01000130.1"/>
</dbReference>
<dbReference type="Pfam" id="PF08220">
    <property type="entry name" value="HTH_DeoR"/>
    <property type="match status" value="1"/>
</dbReference>
<gene>
    <name evidence="4" type="primary">glcR</name>
    <name evidence="4" type="ORF">NCTC13337_02162</name>
</gene>
<dbReference type="PROSITE" id="PS51000">
    <property type="entry name" value="HTH_DEOR_2"/>
    <property type="match status" value="1"/>
</dbReference>
<name>A0A380MXT2_9GAMM</name>
<proteinExistence type="predicted"/>
<dbReference type="PANTHER" id="PTHR30363:SF44">
    <property type="entry name" value="AGA OPERON TRANSCRIPTIONAL REPRESSOR-RELATED"/>
    <property type="match status" value="1"/>
</dbReference>
<dbReference type="InterPro" id="IPR050313">
    <property type="entry name" value="Carb_Metab_HTH_regulators"/>
</dbReference>
<dbReference type="Proteomes" id="UP000254601">
    <property type="component" value="Unassembled WGS sequence"/>
</dbReference>
<dbReference type="SUPFAM" id="SSF100950">
    <property type="entry name" value="NagB/RpiA/CoA transferase-like"/>
    <property type="match status" value="1"/>
</dbReference>
<dbReference type="OrthoDB" id="5685843at2"/>
<dbReference type="Gene3D" id="1.10.10.10">
    <property type="entry name" value="Winged helix-like DNA-binding domain superfamily/Winged helix DNA-binding domain"/>
    <property type="match status" value="1"/>
</dbReference>
<dbReference type="SMART" id="SM01134">
    <property type="entry name" value="DeoRC"/>
    <property type="match status" value="1"/>
</dbReference>
<dbReference type="AlphaFoldDB" id="A0A380MXT2"/>
<protein>
    <submittedName>
        <fullName evidence="4">HTH-type transcriptional repressor glcR</fullName>
    </submittedName>
</protein>
<evidence type="ECO:0000256" key="1">
    <source>
        <dbReference type="ARBA" id="ARBA00023015"/>
    </source>
</evidence>
<dbReference type="PRINTS" id="PR00037">
    <property type="entry name" value="HTHLACR"/>
</dbReference>
<dbReference type="InterPro" id="IPR001034">
    <property type="entry name" value="DeoR_HTH"/>
</dbReference>
<dbReference type="InterPro" id="IPR014036">
    <property type="entry name" value="DeoR-like_C"/>
</dbReference>
<dbReference type="InterPro" id="IPR036388">
    <property type="entry name" value="WH-like_DNA-bd_sf"/>
</dbReference>